<dbReference type="InterPro" id="IPR006680">
    <property type="entry name" value="Amidohydro-rel"/>
</dbReference>
<dbReference type="InterPro" id="IPR051781">
    <property type="entry name" value="Metallo-dep_Hydrolase"/>
</dbReference>
<dbReference type="InterPro" id="IPR011059">
    <property type="entry name" value="Metal-dep_hydrolase_composite"/>
</dbReference>
<dbReference type="AlphaFoldDB" id="A0A5J6N211"/>
<gene>
    <name evidence="2" type="ORF">FRZ61_29500</name>
</gene>
<dbReference type="Pfam" id="PF01979">
    <property type="entry name" value="Amidohydro_1"/>
    <property type="match status" value="1"/>
</dbReference>
<proteinExistence type="predicted"/>
<accession>A0A5J6N211</accession>
<feature type="domain" description="Amidohydrolase-related" evidence="1">
    <location>
        <begin position="54"/>
        <end position="405"/>
    </location>
</feature>
<name>A0A5J6N211_9PROT</name>
<dbReference type="PANTHER" id="PTHR43135:SF3">
    <property type="entry name" value="ALPHA-D-RIBOSE 1-METHYLPHOSPHONATE 5-TRIPHOSPHATE DIPHOSPHATASE"/>
    <property type="match status" value="1"/>
</dbReference>
<sequence>MKPQLFTNVRIFDGEGTAPFPGEVLIEGNRIKTVAKGGGLARDGAEVVDGGGNTLMPGMTEAHSHITFTNIGKLKELGEIPQEEHLLLGLEFAKLLLDSGFTSLYSAASAKLRTEVVIRNAINAGRFPGPRLRAASPEITSTGGLGDERQDHMYHTGIELIADGADAVRTTVRHCIREGVDTIKINISGDNFVKRKFGRECSYTDAEVQAAAEEAHARGVYLACHARANGAVKLALKHHFRVIYHCDFIEGETYDLLEEQKNDVFLAPAIGIIYTTAYEAEPWGINKAVADHMEMYTMLENCSKTYGELRKRGMRILPGGDYGFAWNPLGTNARDLEHFVNIIGFTPAEALSAATKLGGQIMDIPDLGLIKDGYLADLLLVRGNPTENVKILQDRDNLIMIMKDGAYHKRPGAAAETTQKAKQVVSVWE</sequence>
<reference evidence="2 3" key="1">
    <citation type="submission" date="2019-08" db="EMBL/GenBank/DDBJ databases">
        <title>Hyperibacter terrae gen. nov., sp. nov. and Hyperibacter viscosus sp. nov., two new members in the family Rhodospirillaceae isolated from the rhizosphere of Hypericum perforatum.</title>
        <authorList>
            <person name="Noviana Z."/>
        </authorList>
    </citation>
    <scope>NUCLEOTIDE SEQUENCE [LARGE SCALE GENOMIC DNA]</scope>
    <source>
        <strain evidence="2 3">R5959</strain>
    </source>
</reference>
<dbReference type="SUPFAM" id="SSF51556">
    <property type="entry name" value="Metallo-dependent hydrolases"/>
    <property type="match status" value="1"/>
</dbReference>
<dbReference type="EMBL" id="CP042582">
    <property type="protein sequence ID" value="QEX23015.1"/>
    <property type="molecule type" value="Genomic_DNA"/>
</dbReference>
<dbReference type="Gene3D" id="3.20.20.140">
    <property type="entry name" value="Metal-dependent hydrolases"/>
    <property type="match status" value="1"/>
</dbReference>
<keyword evidence="3" id="KW-1185">Reference proteome</keyword>
<dbReference type="GO" id="GO:0016810">
    <property type="term" value="F:hydrolase activity, acting on carbon-nitrogen (but not peptide) bonds"/>
    <property type="evidence" value="ECO:0007669"/>
    <property type="project" value="InterPro"/>
</dbReference>
<dbReference type="PANTHER" id="PTHR43135">
    <property type="entry name" value="ALPHA-D-RIBOSE 1-METHYLPHOSPHONATE 5-TRIPHOSPHATE DIPHOSPHATASE"/>
    <property type="match status" value="1"/>
</dbReference>
<dbReference type="SUPFAM" id="SSF51338">
    <property type="entry name" value="Composite domain of metallo-dependent hydrolases"/>
    <property type="match status" value="1"/>
</dbReference>
<dbReference type="Gene3D" id="2.30.40.10">
    <property type="entry name" value="Urease, subunit C, domain 1"/>
    <property type="match status" value="1"/>
</dbReference>
<organism evidence="2 3">
    <name type="scientific">Hypericibacter adhaerens</name>
    <dbReference type="NCBI Taxonomy" id="2602016"/>
    <lineage>
        <taxon>Bacteria</taxon>
        <taxon>Pseudomonadati</taxon>
        <taxon>Pseudomonadota</taxon>
        <taxon>Alphaproteobacteria</taxon>
        <taxon>Rhodospirillales</taxon>
        <taxon>Dongiaceae</taxon>
        <taxon>Hypericibacter</taxon>
    </lineage>
</organism>
<dbReference type="OrthoDB" id="9766983at2"/>
<keyword evidence="2" id="KW-0378">Hydrolase</keyword>
<dbReference type="Proteomes" id="UP000325797">
    <property type="component" value="Chromosome"/>
</dbReference>
<evidence type="ECO:0000313" key="2">
    <source>
        <dbReference type="EMBL" id="QEX23015.1"/>
    </source>
</evidence>
<dbReference type="RefSeq" id="WP_151118447.1">
    <property type="nucleotide sequence ID" value="NZ_CP042582.1"/>
</dbReference>
<dbReference type="KEGG" id="hadh:FRZ61_29500"/>
<protein>
    <submittedName>
        <fullName evidence="2">Amidohydrolase</fullName>
    </submittedName>
</protein>
<evidence type="ECO:0000313" key="3">
    <source>
        <dbReference type="Proteomes" id="UP000325797"/>
    </source>
</evidence>
<evidence type="ECO:0000259" key="1">
    <source>
        <dbReference type="Pfam" id="PF01979"/>
    </source>
</evidence>
<dbReference type="InterPro" id="IPR032466">
    <property type="entry name" value="Metal_Hydrolase"/>
</dbReference>